<evidence type="ECO:0000313" key="5">
    <source>
        <dbReference type="Proteomes" id="UP001208689"/>
    </source>
</evidence>
<dbReference type="Proteomes" id="UP001208689">
    <property type="component" value="Chromosome"/>
</dbReference>
<evidence type="ECO:0000256" key="2">
    <source>
        <dbReference type="ARBA" id="ARBA00023239"/>
    </source>
</evidence>
<gene>
    <name evidence="4" type="ORF">NEF87_001404</name>
</gene>
<dbReference type="PANTHER" id="PTHR43351">
    <property type="entry name" value="L(+)-TARTRATE DEHYDRATASE SUBUNIT BETA"/>
    <property type="match status" value="1"/>
</dbReference>
<evidence type="ECO:0000256" key="1">
    <source>
        <dbReference type="ARBA" id="ARBA00008876"/>
    </source>
</evidence>
<accession>A0ABY6HRM3</accession>
<protein>
    <submittedName>
        <fullName evidence="4">L(+)-tartrate dehydratase subunit beta</fullName>
        <ecNumber evidence="4">4.2.1.32</ecNumber>
    </submittedName>
</protein>
<dbReference type="GO" id="GO:0008730">
    <property type="term" value="F:L(+)-tartrate dehydratase activity"/>
    <property type="evidence" value="ECO:0007669"/>
    <property type="project" value="UniProtKB-EC"/>
</dbReference>
<keyword evidence="5" id="KW-1185">Reference proteome</keyword>
<comment type="similarity">
    <text evidence="1">Belongs to the class-I fumarase family.</text>
</comment>
<evidence type="ECO:0000313" key="4">
    <source>
        <dbReference type="EMBL" id="UYP45119.1"/>
    </source>
</evidence>
<reference evidence="4" key="1">
    <citation type="submission" date="2022-09" db="EMBL/GenBank/DDBJ databases">
        <title>Actin cytoskeleton and complex cell architecture in an #Asgard archaeon.</title>
        <authorList>
            <person name="Ponce Toledo R.I."/>
            <person name="Schleper C."/>
            <person name="Rodrigues Oliveira T."/>
            <person name="Wollweber F."/>
            <person name="Xu J."/>
            <person name="Rittmann S."/>
            <person name="Klingl A."/>
            <person name="Pilhofer M."/>
        </authorList>
    </citation>
    <scope>NUCLEOTIDE SEQUENCE</scope>
    <source>
        <strain evidence="4">B-35</strain>
    </source>
</reference>
<dbReference type="Gene3D" id="3.20.130.10">
    <property type="entry name" value="Fe-S hydro-lyase, tartrate dehydratase beta-type, catalytic domain"/>
    <property type="match status" value="1"/>
</dbReference>
<dbReference type="InterPro" id="IPR036660">
    <property type="entry name" value="Fe-S_hydroAse_TtdB_cat_sf"/>
</dbReference>
<dbReference type="PANTHER" id="PTHR43351:SF2">
    <property type="entry name" value="L(+)-TARTRATE DEHYDRATASE SUBUNIT BETA-RELATED"/>
    <property type="match status" value="1"/>
</dbReference>
<dbReference type="InterPro" id="IPR004647">
    <property type="entry name" value="Fe-S_hydro-lyase_TtdB-typ_cat"/>
</dbReference>
<dbReference type="EMBL" id="CP104013">
    <property type="protein sequence ID" value="UYP45119.1"/>
    <property type="molecule type" value="Genomic_DNA"/>
</dbReference>
<dbReference type="SUPFAM" id="SSF117457">
    <property type="entry name" value="FumA C-terminal domain-like"/>
    <property type="match status" value="1"/>
</dbReference>
<name>A0ABY6HRM3_9ARCH</name>
<organism evidence="4 5">
    <name type="scientific">Candidatus Lokiarchaeum ossiferum</name>
    <dbReference type="NCBI Taxonomy" id="2951803"/>
    <lineage>
        <taxon>Archaea</taxon>
        <taxon>Promethearchaeati</taxon>
        <taxon>Promethearchaeota</taxon>
        <taxon>Promethearchaeia</taxon>
        <taxon>Promethearchaeales</taxon>
        <taxon>Promethearchaeaceae</taxon>
        <taxon>Candidatus Lokiarchaeum</taxon>
    </lineage>
</organism>
<sequence length="183" mass="20128">MTQIHNLNLPVSPQQIKEVKTGDLVYISGIICTGRDHFHKRLLEYHKHGKDFPASFSDLKGGAIYHMGPIVKENENGGYSIISGGPTTSARMNPFQTDVCRLLSCNIVIGKGGMTDVEWSKIPAIYLQYPGGAGALVSKFITKVKSVEWLDLGSPEAAWFLEVSKFGPLVVTIDSNENSLYDR</sequence>
<feature type="domain" description="Fe-S hydro-lyase tartrate dehydratase beta-type catalytic" evidence="3">
    <location>
        <begin position="6"/>
        <end position="182"/>
    </location>
</feature>
<evidence type="ECO:0000259" key="3">
    <source>
        <dbReference type="Pfam" id="PF05683"/>
    </source>
</evidence>
<keyword evidence="2 4" id="KW-0456">Lyase</keyword>
<dbReference type="Pfam" id="PF05683">
    <property type="entry name" value="Fumerase_C"/>
    <property type="match status" value="1"/>
</dbReference>
<proteinExistence type="inferred from homology"/>
<dbReference type="EC" id="4.2.1.32" evidence="4"/>
<dbReference type="NCBIfam" id="TIGR00723">
    <property type="entry name" value="ttdB_fumA_fumB"/>
    <property type="match status" value="1"/>
</dbReference>